<dbReference type="EMBL" id="KU252585">
    <property type="protein sequence ID" value="ALY07702.1"/>
    <property type="molecule type" value="Genomic_DNA"/>
</dbReference>
<proteinExistence type="predicted"/>
<dbReference type="KEGG" id="vg:77930783"/>
<evidence type="ECO:0000313" key="2">
    <source>
        <dbReference type="Proteomes" id="UP000221715"/>
    </source>
</evidence>
<keyword evidence="2" id="KW-1185">Reference proteome</keyword>
<accession>A0A0U4IAA2</accession>
<dbReference type="RefSeq" id="YP_010654929.1">
    <property type="nucleotide sequence ID" value="NC_070817.1"/>
</dbReference>
<evidence type="ECO:0000313" key="1">
    <source>
        <dbReference type="EMBL" id="ALY07702.1"/>
    </source>
</evidence>
<name>A0A0U4IAA2_9CAUD</name>
<sequence length="72" mass="8259">MNPRPTDTELRILDHLDQLTTVMATAVRNGDGETFLDALTESQFVERRLMESRESTWAIWFSTVSSTRREAA</sequence>
<dbReference type="GeneID" id="77930783"/>
<dbReference type="Proteomes" id="UP000221715">
    <property type="component" value="Genome"/>
</dbReference>
<organism evidence="1 2">
    <name type="scientific">Gordonia phage Howe</name>
    <dbReference type="NCBI Taxonomy" id="1777061"/>
    <lineage>
        <taxon>Viruses</taxon>
        <taxon>Duplodnaviria</taxon>
        <taxon>Heunggongvirae</taxon>
        <taxon>Uroviricota</taxon>
        <taxon>Caudoviricetes</taxon>
        <taxon>Howevirus</taxon>
        <taxon>Howevirus howe</taxon>
    </lineage>
</organism>
<reference evidence="1 2" key="1">
    <citation type="submission" date="2015-12" db="EMBL/GenBank/DDBJ databases">
        <authorList>
            <person name="Pope W.H."/>
            <person name="Montgomery M.T."/>
            <person name="Garlena R.A."/>
            <person name="Russell D.A."/>
            <person name="Jacobs-Sera D."/>
            <person name="Hendrix R.W."/>
            <person name="Hatfull G.F."/>
        </authorList>
    </citation>
    <scope>NUCLEOTIDE SEQUENCE [LARGE SCALE GENOMIC DNA]</scope>
</reference>
<protein>
    <submittedName>
        <fullName evidence="1">Uncharacterized protein</fullName>
    </submittedName>
</protein>
<gene>
    <name evidence="1" type="primary">68</name>
    <name evidence="1" type="ORF">PBI_HOWE_68</name>
</gene>